<feature type="region of interest" description="Disordered" evidence="1">
    <location>
        <begin position="469"/>
        <end position="513"/>
    </location>
</feature>
<accession>A0A182LV86</accession>
<reference evidence="3" key="1">
    <citation type="submission" date="2013-09" db="EMBL/GenBank/DDBJ databases">
        <title>The Genome Sequence of Anopheles culicifacies species A.</title>
        <authorList>
            <consortium name="The Broad Institute Genomics Platform"/>
            <person name="Neafsey D.E."/>
            <person name="Besansky N."/>
            <person name="Howell P."/>
            <person name="Walton C."/>
            <person name="Young S.K."/>
            <person name="Zeng Q."/>
            <person name="Gargeya S."/>
            <person name="Fitzgerald M."/>
            <person name="Haas B."/>
            <person name="Abouelleil A."/>
            <person name="Allen A.W."/>
            <person name="Alvarado L."/>
            <person name="Arachchi H.M."/>
            <person name="Berlin A.M."/>
            <person name="Chapman S.B."/>
            <person name="Gainer-Dewar J."/>
            <person name="Goldberg J."/>
            <person name="Griggs A."/>
            <person name="Gujja S."/>
            <person name="Hansen M."/>
            <person name="Howarth C."/>
            <person name="Imamovic A."/>
            <person name="Ireland A."/>
            <person name="Larimer J."/>
            <person name="McCowan C."/>
            <person name="Murphy C."/>
            <person name="Pearson M."/>
            <person name="Poon T.W."/>
            <person name="Priest M."/>
            <person name="Roberts A."/>
            <person name="Saif S."/>
            <person name="Shea T."/>
            <person name="Sisk P."/>
            <person name="Sykes S."/>
            <person name="Wortman J."/>
            <person name="Nusbaum C."/>
            <person name="Birren B."/>
        </authorList>
    </citation>
    <scope>NUCLEOTIDE SEQUENCE [LARGE SCALE GENOMIC DNA]</scope>
    <source>
        <strain evidence="3">A-37</strain>
    </source>
</reference>
<dbReference type="Proteomes" id="UP000075883">
    <property type="component" value="Unassembled WGS sequence"/>
</dbReference>
<keyword evidence="3" id="KW-1185">Reference proteome</keyword>
<dbReference type="AlphaFoldDB" id="A0A182LV86"/>
<dbReference type="EMBL" id="AXCM01006731">
    <property type="status" value="NOT_ANNOTATED_CDS"/>
    <property type="molecule type" value="Genomic_DNA"/>
</dbReference>
<protein>
    <submittedName>
        <fullName evidence="2">Uncharacterized protein</fullName>
    </submittedName>
</protein>
<dbReference type="VEuPathDB" id="VectorBase:ACUA002798"/>
<feature type="compositionally biased region" description="Polar residues" evidence="1">
    <location>
        <begin position="486"/>
        <end position="501"/>
    </location>
</feature>
<reference evidence="2" key="2">
    <citation type="submission" date="2020-05" db="UniProtKB">
        <authorList>
            <consortium name="EnsemblMetazoa"/>
        </authorList>
    </citation>
    <scope>IDENTIFICATION</scope>
    <source>
        <strain evidence="2">A-37</strain>
    </source>
</reference>
<dbReference type="STRING" id="139723.A0A182LV86"/>
<feature type="region of interest" description="Disordered" evidence="1">
    <location>
        <begin position="231"/>
        <end position="447"/>
    </location>
</feature>
<feature type="compositionally biased region" description="Basic residues" evidence="1">
    <location>
        <begin position="408"/>
        <end position="417"/>
    </location>
</feature>
<evidence type="ECO:0000313" key="3">
    <source>
        <dbReference type="Proteomes" id="UP000075883"/>
    </source>
</evidence>
<feature type="compositionally biased region" description="Low complexity" evidence="1">
    <location>
        <begin position="284"/>
        <end position="293"/>
    </location>
</feature>
<dbReference type="EnsemblMetazoa" id="ACUA002798-RA">
    <property type="protein sequence ID" value="ACUA002798-PA"/>
    <property type="gene ID" value="ACUA002798"/>
</dbReference>
<name>A0A182LV86_9DIPT</name>
<organism evidence="2 3">
    <name type="scientific">Anopheles culicifacies</name>
    <dbReference type="NCBI Taxonomy" id="139723"/>
    <lineage>
        <taxon>Eukaryota</taxon>
        <taxon>Metazoa</taxon>
        <taxon>Ecdysozoa</taxon>
        <taxon>Arthropoda</taxon>
        <taxon>Hexapoda</taxon>
        <taxon>Insecta</taxon>
        <taxon>Pterygota</taxon>
        <taxon>Neoptera</taxon>
        <taxon>Endopterygota</taxon>
        <taxon>Diptera</taxon>
        <taxon>Nematocera</taxon>
        <taxon>Culicoidea</taxon>
        <taxon>Culicidae</taxon>
        <taxon>Anophelinae</taxon>
        <taxon>Anopheles</taxon>
        <taxon>culicifacies species complex</taxon>
    </lineage>
</organism>
<feature type="compositionally biased region" description="Polar residues" evidence="1">
    <location>
        <begin position="337"/>
        <end position="363"/>
    </location>
</feature>
<feature type="compositionally biased region" description="Polar residues" evidence="1">
    <location>
        <begin position="294"/>
        <end position="306"/>
    </location>
</feature>
<evidence type="ECO:0000313" key="2">
    <source>
        <dbReference type="EnsemblMetazoa" id="ACUA002798-PA"/>
    </source>
</evidence>
<evidence type="ECO:0000256" key="1">
    <source>
        <dbReference type="SAM" id="MobiDB-lite"/>
    </source>
</evidence>
<feature type="compositionally biased region" description="Low complexity" evidence="1">
    <location>
        <begin position="312"/>
        <end position="329"/>
    </location>
</feature>
<dbReference type="EMBL" id="AXCM01006732">
    <property type="status" value="NOT_ANNOTATED_CDS"/>
    <property type="molecule type" value="Genomic_DNA"/>
</dbReference>
<feature type="compositionally biased region" description="Low complexity" evidence="1">
    <location>
        <begin position="376"/>
        <end position="395"/>
    </location>
</feature>
<proteinExistence type="predicted"/>
<sequence length="513" mass="54418">MLGSEHDSVILKAVGTRNDLDAYVWAAPSNVESCESFETVGKLRSNSNVDMLGTGGLKIVPALPSGANGTTQTTSTHQVVYNGMDCCSSTSYVDYRHHSMNGNFCYPYSPNMLRSASPYPLAGTGRYGTDYRSSPLGYHHHGVYEGYDKYYGGYHHASSSYQTGYYGNYPSSYRDYGGYGHYYHQSQSPYARGGGSSGAVPPGYGGSVTGSGGGGGGYLYPGRHYPASASSLAHPFGSSRESSYYHAQREHHQQQYGSYANYGHLAPYRNGMGHEHPGGKSHHQPQQSQHQQPYLHTTTQQQTFAGSHNERALTGSAGSEGGTTTTASHPSPPTTTLFGAQNGYSSSSSDYTLPTTCYSSTADDSPKHSLADEGDAALTPTATPTPSTALLGATAVEFPHGTKDNRMRKPKERKLHRAYGGGSGRSSRANSPAAPPVNGLSGSNGTAATTRMKSLDALTLLGSSQHGPAATAARATSGEFRFGSGETLSILRSKNGPNQHASRPHGQDARRCR</sequence>